<gene>
    <name evidence="3" type="ORF">CAEBREN_02823</name>
</gene>
<dbReference type="FunCoup" id="G0MRK7">
    <property type="interactions" value="1285"/>
</dbReference>
<dbReference type="Proteomes" id="UP000008068">
    <property type="component" value="Unassembled WGS sequence"/>
</dbReference>
<dbReference type="InterPro" id="IPR012885">
    <property type="entry name" value="F-box_Sdz-33"/>
</dbReference>
<sequence>MKDVVKLMTVIEIYKLSLATKRSKAIVKSMKLKTDGFAVSLCQRLTHINILSIEMNNKSTTQAFYDRTDEDILRSQAKVKETKHIVSDPINECLEMAKGLITLFVSKSRKFSLHINYKEPEELKQILSEILTQPYTEILFFGDYMGRHGGYNTDSVIDGGVLNYLMNNVKLDTNLSIQAKLPEDFNHENAFKFRKICYWNCSWVTLETLKSFRNFGSISLYDVNLDSKTINKFLTHWVNSDKDMMEDIKLRIIPGNRFIKNEVLNNLITTVIVEDQPTYFLKARKTENRKRILGKLTIWENTSSVGINLETVEASEEYRVQLEILELKEKEKDLEDQLKGLEDSKEKIQNESSNKEEALKELMRRKDALQLELVEVRRKLLALKA</sequence>
<feature type="coiled-coil region" evidence="1">
    <location>
        <begin position="324"/>
        <end position="379"/>
    </location>
</feature>
<accession>G0MRK7</accession>
<dbReference type="OMA" id="VEMMTIE"/>
<evidence type="ECO:0000313" key="3">
    <source>
        <dbReference type="EMBL" id="EGT42546.1"/>
    </source>
</evidence>
<dbReference type="PANTHER" id="PTHR21503:SF8">
    <property type="entry name" value="F-BOX ASSOCIATED DOMAIN-CONTAINING PROTEIN-RELATED"/>
    <property type="match status" value="1"/>
</dbReference>
<dbReference type="eggNOG" id="ENOG502T798">
    <property type="taxonomic scope" value="Eukaryota"/>
</dbReference>
<dbReference type="EMBL" id="GL379809">
    <property type="protein sequence ID" value="EGT42546.1"/>
    <property type="molecule type" value="Genomic_DNA"/>
</dbReference>
<keyword evidence="4" id="KW-1185">Reference proteome</keyword>
<dbReference type="AlphaFoldDB" id="G0MRK7"/>
<keyword evidence="1" id="KW-0175">Coiled coil</keyword>
<feature type="domain" description="Sdz-33 F-box" evidence="2">
    <location>
        <begin position="192"/>
        <end position="249"/>
    </location>
</feature>
<evidence type="ECO:0000256" key="1">
    <source>
        <dbReference type="SAM" id="Coils"/>
    </source>
</evidence>
<dbReference type="HOGENOM" id="CLU_044397_0_0_1"/>
<protein>
    <recommendedName>
        <fullName evidence="2">Sdz-33 F-box domain-containing protein</fullName>
    </recommendedName>
</protein>
<dbReference type="Pfam" id="PF07735">
    <property type="entry name" value="FBA_2"/>
    <property type="match status" value="1"/>
</dbReference>
<evidence type="ECO:0000313" key="4">
    <source>
        <dbReference type="Proteomes" id="UP000008068"/>
    </source>
</evidence>
<organism evidence="4">
    <name type="scientific">Caenorhabditis brenneri</name>
    <name type="common">Nematode worm</name>
    <dbReference type="NCBI Taxonomy" id="135651"/>
    <lineage>
        <taxon>Eukaryota</taxon>
        <taxon>Metazoa</taxon>
        <taxon>Ecdysozoa</taxon>
        <taxon>Nematoda</taxon>
        <taxon>Chromadorea</taxon>
        <taxon>Rhabditida</taxon>
        <taxon>Rhabditina</taxon>
        <taxon>Rhabditomorpha</taxon>
        <taxon>Rhabditoidea</taxon>
        <taxon>Rhabditidae</taxon>
        <taxon>Peloderinae</taxon>
        <taxon>Caenorhabditis</taxon>
    </lineage>
</organism>
<reference evidence="4" key="1">
    <citation type="submission" date="2011-07" db="EMBL/GenBank/DDBJ databases">
        <authorList>
            <consortium name="Caenorhabditis brenneri Sequencing and Analysis Consortium"/>
            <person name="Wilson R.K."/>
        </authorList>
    </citation>
    <scope>NUCLEOTIDE SEQUENCE [LARGE SCALE GENOMIC DNA]</scope>
    <source>
        <strain evidence="4">PB2801</strain>
    </source>
</reference>
<dbReference type="InParanoid" id="G0MRK7"/>
<dbReference type="PANTHER" id="PTHR21503">
    <property type="entry name" value="F-BOX-CONTAINING HYPOTHETICAL PROTEIN C.ELEGANS"/>
    <property type="match status" value="1"/>
</dbReference>
<evidence type="ECO:0000259" key="2">
    <source>
        <dbReference type="Pfam" id="PF07735"/>
    </source>
</evidence>
<proteinExistence type="predicted"/>
<name>G0MRK7_CAEBE</name>